<feature type="compositionally biased region" description="Polar residues" evidence="1">
    <location>
        <begin position="574"/>
        <end position="590"/>
    </location>
</feature>
<reference evidence="2" key="2">
    <citation type="journal article" date="2020" name="Nat. Commun.">
        <title>Large-scale genome sequencing of mycorrhizal fungi provides insights into the early evolution of symbiotic traits.</title>
        <authorList>
            <person name="Miyauchi S."/>
            <person name="Kiss E."/>
            <person name="Kuo A."/>
            <person name="Drula E."/>
            <person name="Kohler A."/>
            <person name="Sanchez-Garcia M."/>
            <person name="Morin E."/>
            <person name="Andreopoulos B."/>
            <person name="Barry K.W."/>
            <person name="Bonito G."/>
            <person name="Buee M."/>
            <person name="Carver A."/>
            <person name="Chen C."/>
            <person name="Cichocki N."/>
            <person name="Clum A."/>
            <person name="Culley D."/>
            <person name="Crous P.W."/>
            <person name="Fauchery L."/>
            <person name="Girlanda M."/>
            <person name="Hayes R.D."/>
            <person name="Keri Z."/>
            <person name="LaButti K."/>
            <person name="Lipzen A."/>
            <person name="Lombard V."/>
            <person name="Magnuson J."/>
            <person name="Maillard F."/>
            <person name="Murat C."/>
            <person name="Nolan M."/>
            <person name="Ohm R.A."/>
            <person name="Pangilinan J."/>
            <person name="Pereira M.F."/>
            <person name="Perotto S."/>
            <person name="Peter M."/>
            <person name="Pfister S."/>
            <person name="Riley R."/>
            <person name="Sitrit Y."/>
            <person name="Stielow J.B."/>
            <person name="Szollosi G."/>
            <person name="Zifcakova L."/>
            <person name="Stursova M."/>
            <person name="Spatafora J.W."/>
            <person name="Tedersoo L."/>
            <person name="Vaario L.M."/>
            <person name="Yamada A."/>
            <person name="Yan M."/>
            <person name="Wang P."/>
            <person name="Xu J."/>
            <person name="Bruns T."/>
            <person name="Baldrian P."/>
            <person name="Vilgalys R."/>
            <person name="Dunand C."/>
            <person name="Henrissat B."/>
            <person name="Grigoriev I.V."/>
            <person name="Hibbett D."/>
            <person name="Nagy L.G."/>
            <person name="Martin F.M."/>
        </authorList>
    </citation>
    <scope>NUCLEOTIDE SEQUENCE</scope>
    <source>
        <strain evidence="2">Prilba</strain>
    </source>
</reference>
<feature type="compositionally biased region" description="Polar residues" evidence="1">
    <location>
        <begin position="365"/>
        <end position="374"/>
    </location>
</feature>
<feature type="region of interest" description="Disordered" evidence="1">
    <location>
        <begin position="559"/>
        <end position="841"/>
    </location>
</feature>
<sequence length="972" mass="104563">MTSSPNPMYISAHSAEAILSDFRPLKLHTDALTFLNLLLDDILTSIITSSRSILTDRLKTGLLKTVPTAIGKDALLEAEMELRAYWQRPNATKPSASQASASEYSFSLPSMIELMRLKCEAYSTLNDSDEDAQAENSIQERLRSQGLDPPKSIIVAPAALYLTAILECICERILSSVGRVATRDSSKDAAGTHDLFVALCEDDAIYPIFKGSKIYDVIESSLKHSSKPQRSKSFSKPERGDYRDTQSTDPLSQSRSRLSLETAASGAVSGSVSSDNYPPRTSMEKGKAIKLFRPSSDRDATLSSDAASRVSASRKGFGAQGDGINDGVVLDSEEGSLMQDFDDLMRSGDTMKVSLTPDRLRTMETAKQQQQRQLLASPRRTGKTSPSDHSRALSAADVDGRHSLSPGQQHHATKKPSLSHVGSIIEDEEPRDAVVSPRAAQSHSALKPSDVRARSVSTSGISGLGFQLTRKPSLGMKSPPPSFGLLGRDSSALNNPSTTPRRKRKMQKNRESMDIDAIMNGSEEGSESSPDPGDQGTQGRAPLYPVSKATKDFISFLEEGPPPDIQPARPAAVSSVSLTPTTKSAKSGSRLQRMISKLNLSRDDRMLQDSQRGRGIGSTSAPSTPLPSVRTFGANYPPLPAPVKPVPPPILSIKPTAPLSPPSSSQPSPDDDDARSPTSRNDRRPTRKMSVRKAVPNWDTVDQGAPAPPSKETLPVHKSPPSIVSPASPVQNGQAQSRLPSAPAKGANGHTHDNHKLNRSNSPVEIPTPASIVLETPSPSPAPRENGNGRADQPHPQGTPRPKSSRPTPRSSMNNERANPARRFSGSQPQSSSNQTVTPTPMLPESLALDLRKLMSHATTADECRFLLDTFLTRAGITPSSSPVLDTTPSDIEPLERILVHHLLGADPDEYQLSHFQPLTTDEAVQHPPPSASGHPPVQESNDLHQSTITPKDSENAVHTHHITSVEVAVIS</sequence>
<organism evidence="2 3">
    <name type="scientific">Russula ochroleuca</name>
    <dbReference type="NCBI Taxonomy" id="152965"/>
    <lineage>
        <taxon>Eukaryota</taxon>
        <taxon>Fungi</taxon>
        <taxon>Dikarya</taxon>
        <taxon>Basidiomycota</taxon>
        <taxon>Agaricomycotina</taxon>
        <taxon>Agaricomycetes</taxon>
        <taxon>Russulales</taxon>
        <taxon>Russulaceae</taxon>
        <taxon>Russula</taxon>
    </lineage>
</organism>
<evidence type="ECO:0000313" key="3">
    <source>
        <dbReference type="Proteomes" id="UP000759537"/>
    </source>
</evidence>
<proteinExistence type="predicted"/>
<accession>A0A9P5N2K8</accession>
<feature type="compositionally biased region" description="Low complexity" evidence="1">
    <location>
        <begin position="263"/>
        <end position="274"/>
    </location>
</feature>
<feature type="compositionally biased region" description="Polar residues" evidence="1">
    <location>
        <begin position="825"/>
        <end position="839"/>
    </location>
</feature>
<feature type="compositionally biased region" description="Low complexity" evidence="1">
    <location>
        <begin position="651"/>
        <end position="668"/>
    </location>
</feature>
<name>A0A9P5N2K8_9AGAM</name>
<feature type="compositionally biased region" description="Pro residues" evidence="1">
    <location>
        <begin position="637"/>
        <end position="650"/>
    </location>
</feature>
<gene>
    <name evidence="2" type="ORF">DFH94DRAFT_716189</name>
</gene>
<feature type="compositionally biased region" description="Low complexity" evidence="1">
    <location>
        <begin position="303"/>
        <end position="314"/>
    </location>
</feature>
<dbReference type="EMBL" id="WHVB01000003">
    <property type="protein sequence ID" value="KAF8484808.1"/>
    <property type="molecule type" value="Genomic_DNA"/>
</dbReference>
<feature type="compositionally biased region" description="Basic and acidic residues" evidence="1">
    <location>
        <begin position="235"/>
        <end position="246"/>
    </location>
</feature>
<dbReference type="OrthoDB" id="5382203at2759"/>
<dbReference type="Proteomes" id="UP000759537">
    <property type="component" value="Unassembled WGS sequence"/>
</dbReference>
<feature type="compositionally biased region" description="Low complexity" evidence="1">
    <location>
        <begin position="800"/>
        <end position="812"/>
    </location>
</feature>
<dbReference type="AlphaFoldDB" id="A0A9P5N2K8"/>
<evidence type="ECO:0000256" key="1">
    <source>
        <dbReference type="SAM" id="MobiDB-lite"/>
    </source>
</evidence>
<dbReference type="GO" id="GO:0046982">
    <property type="term" value="F:protein heterodimerization activity"/>
    <property type="evidence" value="ECO:0007669"/>
    <property type="project" value="InterPro"/>
</dbReference>
<dbReference type="Gene3D" id="1.10.20.10">
    <property type="entry name" value="Histone, subunit A"/>
    <property type="match status" value="1"/>
</dbReference>
<feature type="region of interest" description="Disordered" evidence="1">
    <location>
        <begin position="922"/>
        <end position="958"/>
    </location>
</feature>
<feature type="region of interest" description="Disordered" evidence="1">
    <location>
        <begin position="226"/>
        <end position="329"/>
    </location>
</feature>
<keyword evidence="3" id="KW-1185">Reference proteome</keyword>
<feature type="compositionally biased region" description="Low complexity" evidence="1">
    <location>
        <begin position="719"/>
        <end position="730"/>
    </location>
</feature>
<reference evidence="2" key="1">
    <citation type="submission" date="2019-10" db="EMBL/GenBank/DDBJ databases">
        <authorList>
            <consortium name="DOE Joint Genome Institute"/>
            <person name="Kuo A."/>
            <person name="Miyauchi S."/>
            <person name="Kiss E."/>
            <person name="Drula E."/>
            <person name="Kohler A."/>
            <person name="Sanchez-Garcia M."/>
            <person name="Andreopoulos B."/>
            <person name="Barry K.W."/>
            <person name="Bonito G."/>
            <person name="Buee M."/>
            <person name="Carver A."/>
            <person name="Chen C."/>
            <person name="Cichocki N."/>
            <person name="Clum A."/>
            <person name="Culley D."/>
            <person name="Crous P.W."/>
            <person name="Fauchery L."/>
            <person name="Girlanda M."/>
            <person name="Hayes R."/>
            <person name="Keri Z."/>
            <person name="LaButti K."/>
            <person name="Lipzen A."/>
            <person name="Lombard V."/>
            <person name="Magnuson J."/>
            <person name="Maillard F."/>
            <person name="Morin E."/>
            <person name="Murat C."/>
            <person name="Nolan M."/>
            <person name="Ohm R."/>
            <person name="Pangilinan J."/>
            <person name="Pereira M."/>
            <person name="Perotto S."/>
            <person name="Peter M."/>
            <person name="Riley R."/>
            <person name="Sitrit Y."/>
            <person name="Stielow B."/>
            <person name="Szollosi G."/>
            <person name="Zifcakova L."/>
            <person name="Stursova M."/>
            <person name="Spatafora J.W."/>
            <person name="Tedersoo L."/>
            <person name="Vaario L.-M."/>
            <person name="Yamada A."/>
            <person name="Yan M."/>
            <person name="Wang P."/>
            <person name="Xu J."/>
            <person name="Bruns T."/>
            <person name="Baldrian P."/>
            <person name="Vilgalys R."/>
            <person name="Henrissat B."/>
            <person name="Grigoriev I.V."/>
            <person name="Hibbett D."/>
            <person name="Nagy L.G."/>
            <person name="Martin F.M."/>
        </authorList>
    </citation>
    <scope>NUCLEOTIDE SEQUENCE</scope>
    <source>
        <strain evidence="2">Prilba</strain>
    </source>
</reference>
<protein>
    <submittedName>
        <fullName evidence="2">Uncharacterized protein</fullName>
    </submittedName>
</protein>
<dbReference type="InterPro" id="IPR009072">
    <property type="entry name" value="Histone-fold"/>
</dbReference>
<feature type="compositionally biased region" description="Polar residues" evidence="1">
    <location>
        <begin position="939"/>
        <end position="951"/>
    </location>
</feature>
<feature type="region of interest" description="Disordered" evidence="1">
    <location>
        <begin position="355"/>
        <end position="543"/>
    </location>
</feature>
<feature type="compositionally biased region" description="Polar residues" evidence="1">
    <location>
        <begin position="247"/>
        <end position="259"/>
    </location>
</feature>
<feature type="compositionally biased region" description="Low complexity" evidence="1">
    <location>
        <begin position="521"/>
        <end position="534"/>
    </location>
</feature>
<evidence type="ECO:0000313" key="2">
    <source>
        <dbReference type="EMBL" id="KAF8484808.1"/>
    </source>
</evidence>
<comment type="caution">
    <text evidence="2">The sequence shown here is derived from an EMBL/GenBank/DDBJ whole genome shotgun (WGS) entry which is preliminary data.</text>
</comment>